<feature type="active site" description="Proton donor" evidence="14">
    <location>
        <position position="289"/>
    </location>
</feature>
<dbReference type="Gene3D" id="3.30.950.10">
    <property type="entry name" value="Methyltransferase, Cobalt-precorrin-4 Transmethylase, Domain 2"/>
    <property type="match status" value="1"/>
</dbReference>
<dbReference type="Gene3D" id="3.40.1010.10">
    <property type="entry name" value="Cobalt-precorrin-4 Transmethylase, Domain 1"/>
    <property type="match status" value="1"/>
</dbReference>
<dbReference type="GO" id="GO:0043115">
    <property type="term" value="F:precorrin-2 dehydrogenase activity"/>
    <property type="evidence" value="ECO:0007669"/>
    <property type="project" value="UniProtKB-EC"/>
</dbReference>
<sequence>MTLFNRVYRLLRRILFYCCKILRECPMQFFPIFLRSEGARIVVSGGGETALAKLRLLLKTRARIAVHAAEADPKILDWQAEGRLSWVARPVEAADLDGARLVYAATDDAAEDARVAGLARAAGVLFNIVDNREDSAFITPAMVDRDPVVVAIGTEGAAPVLARKIKAGLEAWLPAGLGARVRAANAFRPEAEALPQGRARRGFWAAVFDGALDGRAPEPLDRLLEAHKAARPAVGEVLFVGAGPGDPDDLTMRARRALDRADVVIHDRLVPAPILELARREAQIVEAGKTGFGPSTPQEEINRLIVGRAAEGLVVVRLKAGDPSVFGRLDEEIEACEAAGIAWSVVPGLTAASAAAASLGQSLTRRGRNSDLRVLTGHDVNGLADHDWATLARPGAVAAIYMGKRAARFLQGRLMMHGAEAATPVSVVENAGRPEERILAATLGTLATEIASAELTGPAVILLGLAPRAAARSLPLLQEAAR</sequence>
<evidence type="ECO:0000256" key="5">
    <source>
        <dbReference type="ARBA" id="ARBA00022679"/>
    </source>
</evidence>
<evidence type="ECO:0000256" key="13">
    <source>
        <dbReference type="ARBA" id="ARBA00047561"/>
    </source>
</evidence>
<evidence type="ECO:0000259" key="15">
    <source>
        <dbReference type="Pfam" id="PF00590"/>
    </source>
</evidence>
<comment type="pathway">
    <text evidence="1">Porphyrin-containing compound metabolism; siroheme biosynthesis; sirohydrochlorin from precorrin-2: step 1/1.</text>
</comment>
<dbReference type="InterPro" id="IPR014777">
    <property type="entry name" value="4pyrrole_Mease_sub1"/>
</dbReference>
<evidence type="ECO:0000313" key="16">
    <source>
        <dbReference type="EMBL" id="BAQ69565.1"/>
    </source>
</evidence>
<dbReference type="NCBIfam" id="NF007922">
    <property type="entry name" value="PRK10637.1"/>
    <property type="match status" value="1"/>
</dbReference>
<dbReference type="InterPro" id="IPR050161">
    <property type="entry name" value="Siro_Cobalamin_biosynth"/>
</dbReference>
<dbReference type="eggNOG" id="COG1648">
    <property type="taxonomic scope" value="Bacteria"/>
</dbReference>
<accession>A0A0D6B3W5</accession>
<dbReference type="InterPro" id="IPR035996">
    <property type="entry name" value="4pyrrol_Methylase_sf"/>
</dbReference>
<dbReference type="FunFam" id="3.40.1010.10:FF:000001">
    <property type="entry name" value="Siroheme synthase"/>
    <property type="match status" value="1"/>
</dbReference>
<dbReference type="GO" id="GO:0019354">
    <property type="term" value="P:siroheme biosynthetic process"/>
    <property type="evidence" value="ECO:0007669"/>
    <property type="project" value="UniProtKB-UniPathway"/>
</dbReference>
<organism evidence="16 17">
    <name type="scientific">Rhodovulum sulfidophilum</name>
    <name type="common">Rhodobacter sulfidophilus</name>
    <dbReference type="NCBI Taxonomy" id="35806"/>
    <lineage>
        <taxon>Bacteria</taxon>
        <taxon>Pseudomonadati</taxon>
        <taxon>Pseudomonadota</taxon>
        <taxon>Alphaproteobacteria</taxon>
        <taxon>Rhodobacterales</taxon>
        <taxon>Paracoccaceae</taxon>
        <taxon>Rhodovulum</taxon>
    </lineage>
</organism>
<dbReference type="NCBIfam" id="TIGR01470">
    <property type="entry name" value="cysG_Nterm"/>
    <property type="match status" value="1"/>
</dbReference>
<evidence type="ECO:0000256" key="11">
    <source>
        <dbReference type="ARBA" id="ARBA00023268"/>
    </source>
</evidence>
<dbReference type="Pfam" id="PF13241">
    <property type="entry name" value="NAD_binding_7"/>
    <property type="match status" value="1"/>
</dbReference>
<comment type="catalytic activity">
    <reaction evidence="13">
        <text>precorrin-2 + NAD(+) = sirohydrochlorin + NADH + 2 H(+)</text>
        <dbReference type="Rhea" id="RHEA:15613"/>
        <dbReference type="ChEBI" id="CHEBI:15378"/>
        <dbReference type="ChEBI" id="CHEBI:57540"/>
        <dbReference type="ChEBI" id="CHEBI:57945"/>
        <dbReference type="ChEBI" id="CHEBI:58351"/>
        <dbReference type="ChEBI" id="CHEBI:58827"/>
        <dbReference type="EC" id="1.3.1.76"/>
    </reaction>
</comment>
<dbReference type="PATRIC" id="fig|35806.4.peg.2490"/>
<dbReference type="SUPFAM" id="SSF53790">
    <property type="entry name" value="Tetrapyrrole methylase"/>
    <property type="match status" value="1"/>
</dbReference>
<dbReference type="GO" id="GO:0004851">
    <property type="term" value="F:uroporphyrin-III C-methyltransferase activity"/>
    <property type="evidence" value="ECO:0007669"/>
    <property type="project" value="InterPro"/>
</dbReference>
<dbReference type="SUPFAM" id="SSF75615">
    <property type="entry name" value="Siroheme synthase middle domains-like"/>
    <property type="match status" value="1"/>
</dbReference>
<keyword evidence="9" id="KW-0456">Lyase</keyword>
<evidence type="ECO:0000256" key="1">
    <source>
        <dbReference type="ARBA" id="ARBA00005010"/>
    </source>
</evidence>
<keyword evidence="10" id="KW-0627">Porphyrin biosynthesis</keyword>
<dbReference type="InterPro" id="IPR036291">
    <property type="entry name" value="NAD(P)-bd_dom_sf"/>
</dbReference>
<dbReference type="PIRSF" id="PIRSF036426">
    <property type="entry name" value="Sirohaem_synth"/>
    <property type="match status" value="1"/>
</dbReference>
<evidence type="ECO:0000313" key="17">
    <source>
        <dbReference type="Proteomes" id="UP000064912"/>
    </source>
</evidence>
<feature type="domain" description="Tetrapyrrole methylase" evidence="15">
    <location>
        <begin position="237"/>
        <end position="447"/>
    </location>
</feature>
<dbReference type="KEGG" id="rsu:NHU_02414"/>
<dbReference type="GO" id="GO:0051287">
    <property type="term" value="F:NAD binding"/>
    <property type="evidence" value="ECO:0007669"/>
    <property type="project" value="InterPro"/>
</dbReference>
<evidence type="ECO:0000256" key="8">
    <source>
        <dbReference type="ARBA" id="ARBA00023027"/>
    </source>
</evidence>
<dbReference type="EC" id="1.3.1.76" evidence="16"/>
<protein>
    <submittedName>
        <fullName evidence="16">Uroporphyrin-III C-methyltransferase</fullName>
        <ecNumber evidence="16">1.3.1.76</ecNumber>
    </submittedName>
</protein>
<dbReference type="GO" id="GO:0051266">
    <property type="term" value="F:sirohydrochlorin ferrochelatase activity"/>
    <property type="evidence" value="ECO:0007669"/>
    <property type="project" value="InterPro"/>
</dbReference>
<proteinExistence type="inferred from homology"/>
<gene>
    <name evidence="16" type="ORF">NHU_02414</name>
</gene>
<dbReference type="UniPathway" id="UPA00262">
    <property type="reaction ID" value="UER00211"/>
</dbReference>
<evidence type="ECO:0000256" key="3">
    <source>
        <dbReference type="ARBA" id="ARBA00022573"/>
    </source>
</evidence>
<dbReference type="GO" id="GO:0032259">
    <property type="term" value="P:methylation"/>
    <property type="evidence" value="ECO:0007669"/>
    <property type="project" value="UniProtKB-KW"/>
</dbReference>
<keyword evidence="4 16" id="KW-0489">Methyltransferase</keyword>
<dbReference type="PANTHER" id="PTHR45790:SF3">
    <property type="entry name" value="S-ADENOSYL-L-METHIONINE-DEPENDENT UROPORPHYRINOGEN III METHYLTRANSFERASE, CHLOROPLASTIC"/>
    <property type="match status" value="1"/>
</dbReference>
<feature type="active site" description="Proton acceptor" evidence="14">
    <location>
        <position position="267"/>
    </location>
</feature>
<dbReference type="Gene3D" id="3.40.50.720">
    <property type="entry name" value="NAD(P)-binding Rossmann-like Domain"/>
    <property type="match status" value="1"/>
</dbReference>
<evidence type="ECO:0000256" key="6">
    <source>
        <dbReference type="ARBA" id="ARBA00022691"/>
    </source>
</evidence>
<keyword evidence="11" id="KW-0511">Multifunctional enzyme</keyword>
<evidence type="ECO:0000256" key="7">
    <source>
        <dbReference type="ARBA" id="ARBA00023002"/>
    </source>
</evidence>
<dbReference type="Gene3D" id="3.30.160.110">
    <property type="entry name" value="Siroheme synthase, domain 2"/>
    <property type="match status" value="1"/>
</dbReference>
<evidence type="ECO:0000256" key="10">
    <source>
        <dbReference type="ARBA" id="ARBA00023244"/>
    </source>
</evidence>
<dbReference type="NCBIfam" id="NF004790">
    <property type="entry name" value="PRK06136.1"/>
    <property type="match status" value="1"/>
</dbReference>
<dbReference type="InterPro" id="IPR000878">
    <property type="entry name" value="4pyrrol_Mease"/>
</dbReference>
<dbReference type="GO" id="GO:0009236">
    <property type="term" value="P:cobalamin biosynthetic process"/>
    <property type="evidence" value="ECO:0007669"/>
    <property type="project" value="UniProtKB-KW"/>
</dbReference>
<dbReference type="InterPro" id="IPR014776">
    <property type="entry name" value="4pyrrole_Mease_sub2"/>
</dbReference>
<dbReference type="Pfam" id="PF00590">
    <property type="entry name" value="TP_methylase"/>
    <property type="match status" value="1"/>
</dbReference>
<dbReference type="InterPro" id="IPR012409">
    <property type="entry name" value="Sirohaem_synth"/>
</dbReference>
<comment type="similarity">
    <text evidence="2">Belongs to the precorrin methyltransferase family.</text>
</comment>
<evidence type="ECO:0000256" key="4">
    <source>
        <dbReference type="ARBA" id="ARBA00022603"/>
    </source>
</evidence>
<keyword evidence="5 16" id="KW-0808">Transferase</keyword>
<reference evidence="16 17" key="1">
    <citation type="submission" date="2015-02" db="EMBL/GenBank/DDBJ databases">
        <title>Genome sequene of Rhodovulum sulfidophilum DSM 2351.</title>
        <authorList>
            <person name="Nagao N."/>
        </authorList>
    </citation>
    <scope>NUCLEOTIDE SEQUENCE [LARGE SCALE GENOMIC DNA]</scope>
    <source>
        <strain evidence="16 17">DSM 2351</strain>
    </source>
</reference>
<dbReference type="InterPro" id="IPR006366">
    <property type="entry name" value="CobA/CysG_C"/>
</dbReference>
<dbReference type="AlphaFoldDB" id="A0A0D6B3W5"/>
<evidence type="ECO:0000256" key="9">
    <source>
        <dbReference type="ARBA" id="ARBA00023239"/>
    </source>
</evidence>
<keyword evidence="3" id="KW-0169">Cobalamin biosynthesis</keyword>
<name>A0A0D6B3W5_RHOSU</name>
<dbReference type="Proteomes" id="UP000064912">
    <property type="component" value="Chromosome"/>
</dbReference>
<dbReference type="EMBL" id="AP014800">
    <property type="protein sequence ID" value="BAQ69565.1"/>
    <property type="molecule type" value="Genomic_DNA"/>
</dbReference>
<dbReference type="PANTHER" id="PTHR45790">
    <property type="entry name" value="SIROHEME SYNTHASE-RELATED"/>
    <property type="match status" value="1"/>
</dbReference>
<evidence type="ECO:0000256" key="12">
    <source>
        <dbReference type="ARBA" id="ARBA00025705"/>
    </source>
</evidence>
<dbReference type="eggNOG" id="COG0007">
    <property type="taxonomic scope" value="Bacteria"/>
</dbReference>
<keyword evidence="8" id="KW-0520">NAD</keyword>
<dbReference type="CDD" id="cd11642">
    <property type="entry name" value="SUMT"/>
    <property type="match status" value="1"/>
</dbReference>
<evidence type="ECO:0000256" key="2">
    <source>
        <dbReference type="ARBA" id="ARBA00005879"/>
    </source>
</evidence>
<dbReference type="SUPFAM" id="SSF51735">
    <property type="entry name" value="NAD(P)-binding Rossmann-fold domains"/>
    <property type="match status" value="1"/>
</dbReference>
<dbReference type="NCBIfam" id="TIGR01469">
    <property type="entry name" value="cobA_cysG_Cterm"/>
    <property type="match status" value="1"/>
</dbReference>
<dbReference type="InterPro" id="IPR006367">
    <property type="entry name" value="Sirohaem_synthase_N"/>
</dbReference>
<comment type="pathway">
    <text evidence="12">Porphyrin-containing compound metabolism; siroheme biosynthesis; precorrin-2 from uroporphyrinogen III: step 1/1.</text>
</comment>
<evidence type="ECO:0000256" key="14">
    <source>
        <dbReference type="PIRSR" id="PIRSR036426-1"/>
    </source>
</evidence>
<keyword evidence="6" id="KW-0949">S-adenosyl-L-methionine</keyword>
<keyword evidence="7 16" id="KW-0560">Oxidoreductase</keyword>